<organism evidence="1">
    <name type="scientific">bioreactor metagenome</name>
    <dbReference type="NCBI Taxonomy" id="1076179"/>
    <lineage>
        <taxon>unclassified sequences</taxon>
        <taxon>metagenomes</taxon>
        <taxon>ecological metagenomes</taxon>
    </lineage>
</organism>
<dbReference type="AlphaFoldDB" id="A0A645DK72"/>
<evidence type="ECO:0008006" key="2">
    <source>
        <dbReference type="Google" id="ProtNLM"/>
    </source>
</evidence>
<sequence length="82" mass="9532">MSSLDVEDFINELKKGPERLVKISRMPEETRCEAIRGLGYGFTARELDDYICHHAKVLERDLMLGEGDFRDIIMKKWGNCLK</sequence>
<protein>
    <recommendedName>
        <fullName evidence="2">Nif11 domain-containing protein</fullName>
    </recommendedName>
</protein>
<gene>
    <name evidence="1" type="ORF">SDC9_136777</name>
</gene>
<name>A0A645DK72_9ZZZZ</name>
<reference evidence="1" key="1">
    <citation type="submission" date="2019-08" db="EMBL/GenBank/DDBJ databases">
        <authorList>
            <person name="Kucharzyk K."/>
            <person name="Murdoch R.W."/>
            <person name="Higgins S."/>
            <person name="Loffler F."/>
        </authorList>
    </citation>
    <scope>NUCLEOTIDE SEQUENCE</scope>
</reference>
<evidence type="ECO:0000313" key="1">
    <source>
        <dbReference type="EMBL" id="MPM89665.1"/>
    </source>
</evidence>
<proteinExistence type="predicted"/>
<comment type="caution">
    <text evidence="1">The sequence shown here is derived from an EMBL/GenBank/DDBJ whole genome shotgun (WGS) entry which is preliminary data.</text>
</comment>
<accession>A0A645DK72</accession>
<dbReference type="EMBL" id="VSSQ01037061">
    <property type="protein sequence ID" value="MPM89665.1"/>
    <property type="molecule type" value="Genomic_DNA"/>
</dbReference>